<name>U3APT9_9RHOB</name>
<dbReference type="Proteomes" id="UP000016566">
    <property type="component" value="Unassembled WGS sequence"/>
</dbReference>
<dbReference type="OrthoDB" id="7846470at2"/>
<accession>U3APT9</accession>
<protein>
    <submittedName>
        <fullName evidence="1">Uncharacterized protein</fullName>
    </submittedName>
</protein>
<dbReference type="AlphaFoldDB" id="U3APT9"/>
<sequence length="175" mass="19387">MTAPAPEPPNSGEAGLSAFDQLLLLVGRMNYSWTNTESLLIHLIAGLAGTSKQTAVIIYLTLNTTRARVDLVDRLAKSGTVSAELRQRITDLTARIRKHQSLRNHYSHSIYSFDAETGATRTITMRIADRKDALKMGRSDDVDAEALTRIKDTIEALKLLNHEIWALVLEQGYPA</sequence>
<dbReference type="EMBL" id="BATB01000046">
    <property type="protein sequence ID" value="GAD56748.1"/>
    <property type="molecule type" value="Genomic_DNA"/>
</dbReference>
<evidence type="ECO:0000313" key="2">
    <source>
        <dbReference type="Proteomes" id="UP000016566"/>
    </source>
</evidence>
<proteinExistence type="predicted"/>
<keyword evidence="2" id="KW-1185">Reference proteome</keyword>
<comment type="caution">
    <text evidence="1">The sequence shown here is derived from an EMBL/GenBank/DDBJ whole genome shotgun (WGS) entry which is preliminary data.</text>
</comment>
<organism evidence="1 2">
    <name type="scientific">Limimaricola cinnabarinus LL-001</name>
    <dbReference type="NCBI Taxonomy" id="1337093"/>
    <lineage>
        <taxon>Bacteria</taxon>
        <taxon>Pseudomonadati</taxon>
        <taxon>Pseudomonadota</taxon>
        <taxon>Alphaproteobacteria</taxon>
        <taxon>Rhodobacterales</taxon>
        <taxon>Paracoccaceae</taxon>
        <taxon>Limimaricola</taxon>
    </lineage>
</organism>
<dbReference type="STRING" id="1337093.MBELCI_2800"/>
<dbReference type="eggNOG" id="ENOG5031JTI">
    <property type="taxonomic scope" value="Bacteria"/>
</dbReference>
<gene>
    <name evidence="1" type="ORF">MBELCI_2800</name>
</gene>
<reference evidence="1" key="1">
    <citation type="journal article" date="2013" name="Genome Announc.">
        <title>Draft Genome Sequence of Loktanella cinnabarina LL-001T, Isolated from Deep-Sea Floor Sediment.</title>
        <authorList>
            <person name="Nishi S."/>
            <person name="Tsubouchi T."/>
            <person name="Takaki Y."/>
            <person name="Koyanagi R."/>
            <person name="Satoh N."/>
            <person name="Maruyama T."/>
            <person name="Hatada Y."/>
        </authorList>
    </citation>
    <scope>NUCLEOTIDE SEQUENCE [LARGE SCALE GENOMIC DNA]</scope>
    <source>
        <strain evidence="1">LL-001</strain>
    </source>
</reference>
<evidence type="ECO:0000313" key="1">
    <source>
        <dbReference type="EMBL" id="GAD56748.1"/>
    </source>
</evidence>
<dbReference type="RefSeq" id="WP_021694849.1">
    <property type="nucleotide sequence ID" value="NZ_BATB01000046.1"/>
</dbReference>